<dbReference type="InterPro" id="IPR000504">
    <property type="entry name" value="RRM_dom"/>
</dbReference>
<organism evidence="10 11">
    <name type="scientific">Rozella allomycis (strain CSF55)</name>
    <dbReference type="NCBI Taxonomy" id="988480"/>
    <lineage>
        <taxon>Eukaryota</taxon>
        <taxon>Fungi</taxon>
        <taxon>Fungi incertae sedis</taxon>
        <taxon>Cryptomycota</taxon>
        <taxon>Cryptomycota incertae sedis</taxon>
        <taxon>Rozella</taxon>
    </lineage>
</organism>
<evidence type="ECO:0000313" key="11">
    <source>
        <dbReference type="Proteomes" id="UP000030755"/>
    </source>
</evidence>
<dbReference type="PROSITE" id="PS00903">
    <property type="entry name" value="CYT_DCMP_DEAMINASES_1"/>
    <property type="match status" value="1"/>
</dbReference>
<name>A0A075ARZ9_ROZAC</name>
<dbReference type="EMBL" id="KE561081">
    <property type="protein sequence ID" value="EPZ33046.1"/>
    <property type="molecule type" value="Genomic_DNA"/>
</dbReference>
<dbReference type="InterPro" id="IPR012677">
    <property type="entry name" value="Nucleotide-bd_a/b_plait_sf"/>
</dbReference>
<dbReference type="InterPro" id="IPR035105">
    <property type="entry name" value="Deoxycytidylate_deaminase_dom"/>
</dbReference>
<dbReference type="InterPro" id="IPR016192">
    <property type="entry name" value="APOBEC/CMP_deaminase_Zn-bd"/>
</dbReference>
<reference evidence="10 11" key="1">
    <citation type="journal article" date="2013" name="Curr. Biol.">
        <title>Shared signatures of parasitism and phylogenomics unite Cryptomycota and microsporidia.</title>
        <authorList>
            <person name="James T.Y."/>
            <person name="Pelin A."/>
            <person name="Bonen L."/>
            <person name="Ahrendt S."/>
            <person name="Sain D."/>
            <person name="Corradi N."/>
            <person name="Stajich J.E."/>
        </authorList>
    </citation>
    <scope>NUCLEOTIDE SEQUENCE [LARGE SCALE GENOMIC DNA]</scope>
    <source>
        <strain evidence="10 11">CSF55</strain>
    </source>
</reference>
<dbReference type="GO" id="GO:0005737">
    <property type="term" value="C:cytoplasm"/>
    <property type="evidence" value="ECO:0007669"/>
    <property type="project" value="TreeGrafter"/>
</dbReference>
<dbReference type="CDD" id="cd01286">
    <property type="entry name" value="deoxycytidylate_deaminase"/>
    <property type="match status" value="1"/>
</dbReference>
<feature type="compositionally biased region" description="Basic residues" evidence="7">
    <location>
        <begin position="511"/>
        <end position="521"/>
    </location>
</feature>
<protein>
    <submittedName>
        <fullName evidence="10">Polyprenyl synthetase domain-containing protein</fullName>
    </submittedName>
</protein>
<evidence type="ECO:0000256" key="3">
    <source>
        <dbReference type="ARBA" id="ARBA00022723"/>
    </source>
</evidence>
<dbReference type="GO" id="GO:0008270">
    <property type="term" value="F:zinc ion binding"/>
    <property type="evidence" value="ECO:0007669"/>
    <property type="project" value="InterPro"/>
</dbReference>
<dbReference type="PROSITE" id="PS51747">
    <property type="entry name" value="CYT_DCMP_DEAMINASES_2"/>
    <property type="match status" value="1"/>
</dbReference>
<dbReference type="InterPro" id="IPR033749">
    <property type="entry name" value="Polyprenyl_synt_CS"/>
</dbReference>
<dbReference type="SUPFAM" id="SSF54928">
    <property type="entry name" value="RNA-binding domain, RBD"/>
    <property type="match status" value="1"/>
</dbReference>
<feature type="compositionally biased region" description="Basic residues" evidence="7">
    <location>
        <begin position="533"/>
        <end position="545"/>
    </location>
</feature>
<dbReference type="GO" id="GO:0045337">
    <property type="term" value="P:farnesyl diphosphate biosynthetic process"/>
    <property type="evidence" value="ECO:0007669"/>
    <property type="project" value="TreeGrafter"/>
</dbReference>
<evidence type="ECO:0000259" key="8">
    <source>
        <dbReference type="PROSITE" id="PS50102"/>
    </source>
</evidence>
<dbReference type="Gene3D" id="3.30.70.330">
    <property type="match status" value="1"/>
</dbReference>
<keyword evidence="5" id="KW-0460">Magnesium</keyword>
<evidence type="ECO:0000256" key="2">
    <source>
        <dbReference type="ARBA" id="ARBA00022679"/>
    </source>
</evidence>
<comment type="cofactor">
    <cofactor evidence="1">
        <name>Mg(2+)</name>
        <dbReference type="ChEBI" id="CHEBI:18420"/>
    </cofactor>
</comment>
<dbReference type="GO" id="GO:0003723">
    <property type="term" value="F:RNA binding"/>
    <property type="evidence" value="ECO:0007669"/>
    <property type="project" value="UniProtKB-UniRule"/>
</dbReference>
<dbReference type="GO" id="GO:0019239">
    <property type="term" value="F:deaminase activity"/>
    <property type="evidence" value="ECO:0007669"/>
    <property type="project" value="UniProtKB-ARBA"/>
</dbReference>
<dbReference type="PANTHER" id="PTHR11525:SF0">
    <property type="entry name" value="FARNESYL PYROPHOSPHATE SYNTHASE"/>
    <property type="match status" value="1"/>
</dbReference>
<dbReference type="GO" id="GO:0016814">
    <property type="term" value="F:hydrolase activity, acting on carbon-nitrogen (but not peptide) bonds, in cyclic amidines"/>
    <property type="evidence" value="ECO:0007669"/>
    <property type="project" value="UniProtKB-ARBA"/>
</dbReference>
<feature type="domain" description="CMP/dCMP-type deaminase" evidence="9">
    <location>
        <begin position="367"/>
        <end position="502"/>
    </location>
</feature>
<dbReference type="AlphaFoldDB" id="A0A075ARZ9"/>
<dbReference type="GO" id="GO:0006139">
    <property type="term" value="P:nucleobase-containing compound metabolic process"/>
    <property type="evidence" value="ECO:0007669"/>
    <property type="project" value="UniProtKB-ARBA"/>
</dbReference>
<evidence type="ECO:0000256" key="6">
    <source>
        <dbReference type="PROSITE-ProRule" id="PRU00176"/>
    </source>
</evidence>
<gene>
    <name evidence="10" type="ORF">O9G_005396</name>
</gene>
<sequence length="746" mass="85166">MDLFMSVYPLIKEDILEYSKELPEFVNIWVEKLRPHASQDELVEACILGWLIEIVTIFNVLTKMQASFLVADDVMDSSETRRGQPCWYKVDGVGLTAINDSYLLYTSIKLILRKRFRNHPKYIDLFEIFDGISYSTILGQLLDMQTSLNSKKFENFDMKRYTDIVTYKTSYYSFYLPIKLALIYDDYLDCFGDPKVIGKVGTDIQENKCSWLIVKALEENYGSQDVDKVAKVKQIYRDLNVPTIFKEFEEKSFQFIKEKIQTLVNEENGIPKEIFTKNMAFRIDNPIEQIPKFKKRPFFVSLGVESPLNLRMKRVEHNANNILNDETPWGSILSSCQVIVVNNGSLEDLWTCIDSIDILDPKWIRPPWDSYFMQLAELASHRSNCMKRRVGAVLVKNSIIMATGYNGTPRYYPNCLDGYCARCNDADVKCGQKLDECFCLHAEENALLEAGRDRANGGTIYCNTCPCIGCAKKIAQVDTEVVVALSQVLAGEKIFFALFSAYSRSVSRGRSVSRSRRRNRSYSRSSSYSTSRSRSRSPRYRKRERSKSPVPPPSYKLAVYCLSRNVTQDHLKEIFGNVIDFDCIYEAGISRGSAYIEFSSQDEVDKAIKYMNGVKNCVCARKGQLDGNVLECKVAVPFTKNIERRDVRGSYSKPNTHISAVDADILEVEADLPFVADRAALLKEDAQVHLEQDIDLDQDLHIKENIHLHVHAHALGVAQFLVLLQEIVLLVVEDQEVQLDAAEIIK</sequence>
<feature type="domain" description="RRM" evidence="8">
    <location>
        <begin position="555"/>
        <end position="654"/>
    </location>
</feature>
<evidence type="ECO:0000256" key="1">
    <source>
        <dbReference type="ARBA" id="ARBA00001946"/>
    </source>
</evidence>
<dbReference type="Proteomes" id="UP000030755">
    <property type="component" value="Unassembled WGS sequence"/>
</dbReference>
<dbReference type="Gene3D" id="1.10.600.10">
    <property type="entry name" value="Farnesyl Diphosphate Synthase"/>
    <property type="match status" value="2"/>
</dbReference>
<feature type="compositionally biased region" description="Low complexity" evidence="7">
    <location>
        <begin position="522"/>
        <end position="532"/>
    </location>
</feature>
<dbReference type="STRING" id="988480.A0A075ARZ9"/>
<accession>A0A075ARZ9</accession>
<dbReference type="Pfam" id="PF00348">
    <property type="entry name" value="polyprenyl_synt"/>
    <property type="match status" value="1"/>
</dbReference>
<dbReference type="InterPro" id="IPR008949">
    <property type="entry name" value="Isoprenoid_synthase_dom_sf"/>
</dbReference>
<dbReference type="OrthoDB" id="10257492at2759"/>
<dbReference type="InterPro" id="IPR002125">
    <property type="entry name" value="CMP_dCMP_dom"/>
</dbReference>
<dbReference type="PANTHER" id="PTHR11525">
    <property type="entry name" value="FARNESYL-PYROPHOSPHATE SYNTHETASE"/>
    <property type="match status" value="1"/>
</dbReference>
<dbReference type="Pfam" id="PF00076">
    <property type="entry name" value="RRM_1"/>
    <property type="match status" value="1"/>
</dbReference>
<evidence type="ECO:0000256" key="5">
    <source>
        <dbReference type="ARBA" id="ARBA00022842"/>
    </source>
</evidence>
<dbReference type="GO" id="GO:0004337">
    <property type="term" value="F:(2E,6E)-farnesyl diphosphate synthase activity"/>
    <property type="evidence" value="ECO:0007669"/>
    <property type="project" value="TreeGrafter"/>
</dbReference>
<dbReference type="SUPFAM" id="SSF48576">
    <property type="entry name" value="Terpenoid synthases"/>
    <property type="match status" value="1"/>
</dbReference>
<dbReference type="Gene3D" id="3.40.140.10">
    <property type="entry name" value="Cytidine Deaminase, domain 2"/>
    <property type="match status" value="1"/>
</dbReference>
<proteinExistence type="predicted"/>
<dbReference type="SMART" id="SM00360">
    <property type="entry name" value="RRM"/>
    <property type="match status" value="1"/>
</dbReference>
<keyword evidence="11" id="KW-1185">Reference proteome</keyword>
<dbReference type="SUPFAM" id="SSF53927">
    <property type="entry name" value="Cytidine deaminase-like"/>
    <property type="match status" value="1"/>
</dbReference>
<keyword evidence="4" id="KW-0862">Zinc</keyword>
<keyword evidence="3" id="KW-0479">Metal-binding</keyword>
<evidence type="ECO:0000313" key="10">
    <source>
        <dbReference type="EMBL" id="EPZ33046.1"/>
    </source>
</evidence>
<dbReference type="PROSITE" id="PS00723">
    <property type="entry name" value="POLYPRENYL_SYNTHASE_1"/>
    <property type="match status" value="1"/>
</dbReference>
<dbReference type="GO" id="GO:0004161">
    <property type="term" value="F:dimethylallyltranstransferase activity"/>
    <property type="evidence" value="ECO:0007669"/>
    <property type="project" value="TreeGrafter"/>
</dbReference>
<evidence type="ECO:0000256" key="7">
    <source>
        <dbReference type="SAM" id="MobiDB-lite"/>
    </source>
</evidence>
<feature type="region of interest" description="Disordered" evidence="7">
    <location>
        <begin position="510"/>
        <end position="551"/>
    </location>
</feature>
<dbReference type="PROSITE" id="PS50102">
    <property type="entry name" value="RRM"/>
    <property type="match status" value="1"/>
</dbReference>
<evidence type="ECO:0000256" key="4">
    <source>
        <dbReference type="ARBA" id="ARBA00022833"/>
    </source>
</evidence>
<dbReference type="Pfam" id="PF00383">
    <property type="entry name" value="dCMP_cyt_deam_1"/>
    <property type="match status" value="1"/>
</dbReference>
<dbReference type="InterPro" id="IPR035979">
    <property type="entry name" value="RBD_domain_sf"/>
</dbReference>
<evidence type="ECO:0000259" key="9">
    <source>
        <dbReference type="PROSITE" id="PS51747"/>
    </source>
</evidence>
<dbReference type="InterPro" id="IPR039702">
    <property type="entry name" value="FPS1-like"/>
</dbReference>
<dbReference type="HOGENOM" id="CLU_372614_0_0_1"/>
<keyword evidence="6" id="KW-0694">RNA-binding</keyword>
<dbReference type="InterPro" id="IPR016193">
    <property type="entry name" value="Cytidine_deaminase-like"/>
</dbReference>
<keyword evidence="2" id="KW-0808">Transferase</keyword>
<dbReference type="InterPro" id="IPR000092">
    <property type="entry name" value="Polyprenyl_synt"/>
</dbReference>